<gene>
    <name evidence="1" type="ORF">VHP8226_01303</name>
</gene>
<evidence type="ECO:0000313" key="1">
    <source>
        <dbReference type="EMBL" id="CAH0525772.1"/>
    </source>
</evidence>
<protein>
    <submittedName>
        <fullName evidence="1">Uncharacterized protein</fullName>
    </submittedName>
</protein>
<sequence>MKAKSEFAIRILSDNKKVMHGIFRFINGEKYFPPVEFINEFFEGGSDPCDQDCLMGEWEPFSLLEEEYQSVFNWWLRENPDAVIDYLNASDWSDWCVTLIEM</sequence>
<dbReference type="EMBL" id="CAKLCM010000002">
    <property type="protein sequence ID" value="CAH0525772.1"/>
    <property type="molecule type" value="Genomic_DNA"/>
</dbReference>
<evidence type="ECO:0000313" key="2">
    <source>
        <dbReference type="Proteomes" id="UP000838160"/>
    </source>
</evidence>
<comment type="caution">
    <text evidence="1">The sequence shown here is derived from an EMBL/GenBank/DDBJ whole genome shotgun (WGS) entry which is preliminary data.</text>
</comment>
<dbReference type="Proteomes" id="UP000838160">
    <property type="component" value="Unassembled WGS sequence"/>
</dbReference>
<organism evidence="1 2">
    <name type="scientific">Vibrio hippocampi</name>
    <dbReference type="NCBI Taxonomy" id="654686"/>
    <lineage>
        <taxon>Bacteria</taxon>
        <taxon>Pseudomonadati</taxon>
        <taxon>Pseudomonadota</taxon>
        <taxon>Gammaproteobacteria</taxon>
        <taxon>Vibrionales</taxon>
        <taxon>Vibrionaceae</taxon>
        <taxon>Vibrio</taxon>
    </lineage>
</organism>
<proteinExistence type="predicted"/>
<dbReference type="RefSeq" id="WP_237484271.1">
    <property type="nucleotide sequence ID" value="NZ_CAKLCM010000002.1"/>
</dbReference>
<reference evidence="1" key="1">
    <citation type="submission" date="2021-12" db="EMBL/GenBank/DDBJ databases">
        <authorList>
            <person name="Rodrigo-Torres L."/>
            <person name="Arahal R. D."/>
            <person name="Lucena T."/>
        </authorList>
    </citation>
    <scope>NUCLEOTIDE SEQUENCE</scope>
    <source>
        <strain evidence="1">CECT 8226</strain>
    </source>
</reference>
<name>A0ABM8ZGY2_9VIBR</name>
<accession>A0ABM8ZGY2</accession>
<keyword evidence="2" id="KW-1185">Reference proteome</keyword>